<name>A0A518C810_9BACT</name>
<dbReference type="OrthoDB" id="7059891at2"/>
<dbReference type="EMBL" id="CP036289">
    <property type="protein sequence ID" value="QDU75367.1"/>
    <property type="molecule type" value="Genomic_DNA"/>
</dbReference>
<dbReference type="Proteomes" id="UP000318626">
    <property type="component" value="Chromosome"/>
</dbReference>
<proteinExistence type="predicted"/>
<sequence length="257" mass="29675">MVQSPCLVLKDKERIQPRAGRLDLLLQDAETSHRYEVEVQLGGTDESHIIRTIEYWDIERKRYPQYEHTAVIVAENITARFLNVIGLFNGMIPLVAIQMNALKFNDHVGLVFTKVLDQMTLGLVDEDEDVQETTDRSYWVNRGSQKTIEMCDQLLETVKSLDAELELKYNKFYIGLAKNGQPCNFVVFRPKKSFLRIEPRLAKSDETQEQLETAGLDVMDYDDRWGRYRIRLTPGDLKKQTEVITEVLTQAFNGANN</sequence>
<dbReference type="KEGG" id="bvo:Pan97_23970"/>
<organism evidence="1 2">
    <name type="scientific">Bremerella volcania</name>
    <dbReference type="NCBI Taxonomy" id="2527984"/>
    <lineage>
        <taxon>Bacteria</taxon>
        <taxon>Pseudomonadati</taxon>
        <taxon>Planctomycetota</taxon>
        <taxon>Planctomycetia</taxon>
        <taxon>Pirellulales</taxon>
        <taxon>Pirellulaceae</taxon>
        <taxon>Bremerella</taxon>
    </lineage>
</organism>
<evidence type="ECO:0008006" key="3">
    <source>
        <dbReference type="Google" id="ProtNLM"/>
    </source>
</evidence>
<protein>
    <recommendedName>
        <fullName evidence="3">DUF5655 domain-containing protein</fullName>
    </recommendedName>
</protein>
<evidence type="ECO:0000313" key="2">
    <source>
        <dbReference type="Proteomes" id="UP000318626"/>
    </source>
</evidence>
<keyword evidence="2" id="KW-1185">Reference proteome</keyword>
<dbReference type="RefSeq" id="WP_144972685.1">
    <property type="nucleotide sequence ID" value="NZ_CP036289.1"/>
</dbReference>
<reference evidence="2" key="1">
    <citation type="submission" date="2019-02" db="EMBL/GenBank/DDBJ databases">
        <title>Deep-cultivation of Planctomycetes and their phenomic and genomic characterization uncovers novel biology.</title>
        <authorList>
            <person name="Wiegand S."/>
            <person name="Jogler M."/>
            <person name="Boedeker C."/>
            <person name="Pinto D."/>
            <person name="Vollmers J."/>
            <person name="Rivas-Marin E."/>
            <person name="Kohn T."/>
            <person name="Peeters S.H."/>
            <person name="Heuer A."/>
            <person name="Rast P."/>
            <person name="Oberbeckmann S."/>
            <person name="Bunk B."/>
            <person name="Jeske O."/>
            <person name="Meyerdierks A."/>
            <person name="Storesund J.E."/>
            <person name="Kallscheuer N."/>
            <person name="Luecker S."/>
            <person name="Lage O.M."/>
            <person name="Pohl T."/>
            <person name="Merkel B.J."/>
            <person name="Hornburger P."/>
            <person name="Mueller R.-W."/>
            <person name="Bruemmer F."/>
            <person name="Labrenz M."/>
            <person name="Spormann A.M."/>
            <person name="Op den Camp H."/>
            <person name="Overmann J."/>
            <person name="Amann R."/>
            <person name="Jetten M.S.M."/>
            <person name="Mascher T."/>
            <person name="Medema M.H."/>
            <person name="Devos D.P."/>
            <person name="Kaster A.-K."/>
            <person name="Ovreas L."/>
            <person name="Rohde M."/>
            <person name="Galperin M.Y."/>
            <person name="Jogler C."/>
        </authorList>
    </citation>
    <scope>NUCLEOTIDE SEQUENCE [LARGE SCALE GENOMIC DNA]</scope>
    <source>
        <strain evidence="2">Pan97</strain>
    </source>
</reference>
<evidence type="ECO:0000313" key="1">
    <source>
        <dbReference type="EMBL" id="QDU75367.1"/>
    </source>
</evidence>
<gene>
    <name evidence="1" type="ORF">Pan97_23970</name>
</gene>
<dbReference type="AlphaFoldDB" id="A0A518C810"/>
<accession>A0A518C810</accession>